<keyword evidence="3" id="KW-1185">Reference proteome</keyword>
<feature type="compositionally biased region" description="Basic and acidic residues" evidence="1">
    <location>
        <begin position="91"/>
        <end position="103"/>
    </location>
</feature>
<organism evidence="2 3">
    <name type="scientific">Angomonas deanei</name>
    <dbReference type="NCBI Taxonomy" id="59799"/>
    <lineage>
        <taxon>Eukaryota</taxon>
        <taxon>Discoba</taxon>
        <taxon>Euglenozoa</taxon>
        <taxon>Kinetoplastea</taxon>
        <taxon>Metakinetoplastina</taxon>
        <taxon>Trypanosomatida</taxon>
        <taxon>Trypanosomatidae</taxon>
        <taxon>Strigomonadinae</taxon>
        <taxon>Angomonas</taxon>
    </lineage>
</organism>
<dbReference type="EMBL" id="LR877153">
    <property type="protein sequence ID" value="CAD2217592.1"/>
    <property type="molecule type" value="Genomic_DNA"/>
</dbReference>
<feature type="compositionally biased region" description="Basic and acidic residues" evidence="1">
    <location>
        <begin position="310"/>
        <end position="338"/>
    </location>
</feature>
<feature type="compositionally biased region" description="Basic and acidic residues" evidence="1">
    <location>
        <begin position="112"/>
        <end position="124"/>
    </location>
</feature>
<gene>
    <name evidence="2" type="ORF">ADEAN_000507000</name>
</gene>
<feature type="compositionally biased region" description="Polar residues" evidence="1">
    <location>
        <begin position="188"/>
        <end position="200"/>
    </location>
</feature>
<dbReference type="VEuPathDB" id="TriTrypDB:ADEAN_000507000"/>
<accession>A0A7G2CHA8</accession>
<feature type="region of interest" description="Disordered" evidence="1">
    <location>
        <begin position="137"/>
        <end position="381"/>
    </location>
</feature>
<protein>
    <submittedName>
        <fullName evidence="2">Uncharacterized protein</fullName>
    </submittedName>
</protein>
<feature type="compositionally biased region" description="Basic and acidic residues" evidence="1">
    <location>
        <begin position="18"/>
        <end position="45"/>
    </location>
</feature>
<sequence>MSDYDDDFEDDESVNNDPYRELGDEKKTENTKKKSVADDDKYRELGDEDKEESFSSYETSEDDEDILNLKKKPEPAAPASPPAANNNNKQDAFRELGDEKKEAPITTNNNDAYRELGEEKEKEEKKVVTAAAVSVGNKDTGKTHVQTAADFTDDSSSSSSESYEDPFDQERKSMLSHGVKSPEVPAKKNSTSIGSPTVVPSKNKPVTPISGGGANNENVHQSNVTTVEKLGEDEKTNFYNSTHEAVEEETRAPKKGVPLSLQGAVQNNNNNNKLKSDIRSASYSTKHSSDESEEEEEDSDSSSSSSASSSEKELSPKKQDPPPAADTRELSPKKEEPRITSSSLRKKAGGRRGARTADLSRGRRVPHPQEGAAHPGPTERH</sequence>
<feature type="region of interest" description="Disordered" evidence="1">
    <location>
        <begin position="1"/>
        <end position="124"/>
    </location>
</feature>
<dbReference type="AlphaFoldDB" id="A0A7G2CHA8"/>
<feature type="compositionally biased region" description="Acidic residues" evidence="1">
    <location>
        <begin position="291"/>
        <end position="300"/>
    </location>
</feature>
<feature type="compositionally biased region" description="Basic residues" evidence="1">
    <location>
        <begin position="344"/>
        <end position="354"/>
    </location>
</feature>
<evidence type="ECO:0000313" key="2">
    <source>
        <dbReference type="EMBL" id="CAD2217592.1"/>
    </source>
</evidence>
<proteinExistence type="predicted"/>
<feature type="compositionally biased region" description="Acidic residues" evidence="1">
    <location>
        <begin position="1"/>
        <end position="14"/>
    </location>
</feature>
<name>A0A7G2CHA8_9TRYP</name>
<feature type="compositionally biased region" description="Polar residues" evidence="1">
    <location>
        <begin position="215"/>
        <end position="226"/>
    </location>
</feature>
<dbReference type="Proteomes" id="UP000515908">
    <property type="component" value="Chromosome 09"/>
</dbReference>
<evidence type="ECO:0000256" key="1">
    <source>
        <dbReference type="SAM" id="MobiDB-lite"/>
    </source>
</evidence>
<reference evidence="2 3" key="1">
    <citation type="submission" date="2020-08" db="EMBL/GenBank/DDBJ databases">
        <authorList>
            <person name="Newling K."/>
            <person name="Davey J."/>
            <person name="Forrester S."/>
        </authorList>
    </citation>
    <scope>NUCLEOTIDE SEQUENCE [LARGE SCALE GENOMIC DNA]</scope>
    <source>
        <strain evidence="3">Crithidia deanei Carvalho (ATCC PRA-265)</strain>
    </source>
</reference>
<evidence type="ECO:0000313" key="3">
    <source>
        <dbReference type="Proteomes" id="UP000515908"/>
    </source>
</evidence>